<proteinExistence type="predicted"/>
<sequence>MIHTLVQSAFQTGCLSVASEGLIRQVLSIGGYKAADLEVLEKLYSAVDAGVIKREAPGAVEMPLQRLRSVAQRR</sequence>
<keyword evidence="2" id="KW-1185">Reference proteome</keyword>
<accession>A0ABV0J8M4</accession>
<protein>
    <submittedName>
        <fullName evidence="1">Uncharacterized protein</fullName>
    </submittedName>
</protein>
<dbReference type="RefSeq" id="WP_190432362.1">
    <property type="nucleotide sequence ID" value="NZ_JAMPKM010000007.1"/>
</dbReference>
<evidence type="ECO:0000313" key="1">
    <source>
        <dbReference type="EMBL" id="MEP0817984.1"/>
    </source>
</evidence>
<gene>
    <name evidence="1" type="ORF">NC998_12860</name>
</gene>
<name>A0ABV0J8M4_9CYAN</name>
<organism evidence="1 2">
    <name type="scientific">Trichocoleus desertorum GB2-A4</name>
    <dbReference type="NCBI Taxonomy" id="2933944"/>
    <lineage>
        <taxon>Bacteria</taxon>
        <taxon>Bacillati</taxon>
        <taxon>Cyanobacteriota</taxon>
        <taxon>Cyanophyceae</taxon>
        <taxon>Leptolyngbyales</taxon>
        <taxon>Trichocoleusaceae</taxon>
        <taxon>Trichocoleus</taxon>
    </lineage>
</organism>
<comment type="caution">
    <text evidence="1">The sequence shown here is derived from an EMBL/GenBank/DDBJ whole genome shotgun (WGS) entry which is preliminary data.</text>
</comment>
<dbReference type="Proteomes" id="UP001464891">
    <property type="component" value="Unassembled WGS sequence"/>
</dbReference>
<reference evidence="1 2" key="1">
    <citation type="submission" date="2022-04" db="EMBL/GenBank/DDBJ databases">
        <title>Positive selection, recombination, and allopatry shape intraspecific diversity of widespread and dominant cyanobacteria.</title>
        <authorList>
            <person name="Wei J."/>
            <person name="Shu W."/>
            <person name="Hu C."/>
        </authorList>
    </citation>
    <scope>NUCLEOTIDE SEQUENCE [LARGE SCALE GENOMIC DNA]</scope>
    <source>
        <strain evidence="1 2">GB2-A4</strain>
    </source>
</reference>
<evidence type="ECO:0000313" key="2">
    <source>
        <dbReference type="Proteomes" id="UP001464891"/>
    </source>
</evidence>
<dbReference type="EMBL" id="JAMPKM010000007">
    <property type="protein sequence ID" value="MEP0817984.1"/>
    <property type="molecule type" value="Genomic_DNA"/>
</dbReference>